<dbReference type="PANTHER" id="PTHR48081">
    <property type="entry name" value="AB HYDROLASE SUPERFAMILY PROTEIN C4A8.06C"/>
    <property type="match status" value="1"/>
</dbReference>
<keyword evidence="1 3" id="KW-0378">Hydrolase</keyword>
<dbReference type="EMBL" id="BAAAVT010000026">
    <property type="protein sequence ID" value="GAA3075727.1"/>
    <property type="molecule type" value="Genomic_DNA"/>
</dbReference>
<name>A0ABP6M7J0_9MICC</name>
<gene>
    <name evidence="3" type="ORF">GCM10010529_29280</name>
</gene>
<comment type="caution">
    <text evidence="3">The sequence shown here is derived from an EMBL/GenBank/DDBJ whole genome shotgun (WGS) entry which is preliminary data.</text>
</comment>
<sequence length="313" mass="32699">MRAAVGALNAVEAQDHTLAGPHGPLPVRVYRRQPPAAAQPGPALVWAHGGGFAYGDLEMAEADWVARSLAARGIPVVSVDYRLAPPFEALDAADLHQGEPETGVRFPVPGEELAAAFDWTRAQAVELGADPERMSLGGASAGANLAAGVVLTRLARTTGDDDEHPARPLPAHLLLAYPTLHAVQPPTPADLRALLDADPEADGFGPEPVRRMYENYLGGPVEDAPVAAVPGTADVAQLAGHPPTTVVTGEVDELRVSAEAYAESLRQAGVDVALEMVAGVRHGHLNRPHEGPAAAQAAQQTIEQFAARLLRTP</sequence>
<dbReference type="InterPro" id="IPR013094">
    <property type="entry name" value="AB_hydrolase_3"/>
</dbReference>
<proteinExistence type="predicted"/>
<dbReference type="GO" id="GO:0016787">
    <property type="term" value="F:hydrolase activity"/>
    <property type="evidence" value="ECO:0007669"/>
    <property type="project" value="UniProtKB-KW"/>
</dbReference>
<dbReference type="InterPro" id="IPR029058">
    <property type="entry name" value="AB_hydrolase_fold"/>
</dbReference>
<protein>
    <submittedName>
        <fullName evidence="3">Alpha/beta hydrolase fold domain-containing protein</fullName>
    </submittedName>
</protein>
<feature type="domain" description="Alpha/beta hydrolase fold-3" evidence="2">
    <location>
        <begin position="105"/>
        <end position="284"/>
    </location>
</feature>
<dbReference type="Gene3D" id="3.40.50.1820">
    <property type="entry name" value="alpha/beta hydrolase"/>
    <property type="match status" value="1"/>
</dbReference>
<dbReference type="RefSeq" id="WP_344684828.1">
    <property type="nucleotide sequence ID" value="NZ_BAAAVT010000026.1"/>
</dbReference>
<dbReference type="PANTHER" id="PTHR48081:SF8">
    <property type="entry name" value="ALPHA_BETA HYDROLASE FOLD-3 DOMAIN-CONTAINING PROTEIN-RELATED"/>
    <property type="match status" value="1"/>
</dbReference>
<evidence type="ECO:0000259" key="2">
    <source>
        <dbReference type="Pfam" id="PF07859"/>
    </source>
</evidence>
<evidence type="ECO:0000313" key="4">
    <source>
        <dbReference type="Proteomes" id="UP001500236"/>
    </source>
</evidence>
<accession>A0ABP6M7J0</accession>
<keyword evidence="4" id="KW-1185">Reference proteome</keyword>
<organism evidence="3 4">
    <name type="scientific">Nesterenkonia aethiopica</name>
    <dbReference type="NCBI Taxonomy" id="269144"/>
    <lineage>
        <taxon>Bacteria</taxon>
        <taxon>Bacillati</taxon>
        <taxon>Actinomycetota</taxon>
        <taxon>Actinomycetes</taxon>
        <taxon>Micrococcales</taxon>
        <taxon>Micrococcaceae</taxon>
        <taxon>Nesterenkonia</taxon>
    </lineage>
</organism>
<dbReference type="Pfam" id="PF07859">
    <property type="entry name" value="Abhydrolase_3"/>
    <property type="match status" value="2"/>
</dbReference>
<dbReference type="Proteomes" id="UP001500236">
    <property type="component" value="Unassembled WGS sequence"/>
</dbReference>
<feature type="domain" description="Alpha/beta hydrolase fold-3" evidence="2">
    <location>
        <begin position="44"/>
        <end position="86"/>
    </location>
</feature>
<dbReference type="SUPFAM" id="SSF53474">
    <property type="entry name" value="alpha/beta-Hydrolases"/>
    <property type="match status" value="1"/>
</dbReference>
<dbReference type="InterPro" id="IPR050300">
    <property type="entry name" value="GDXG_lipolytic_enzyme"/>
</dbReference>
<evidence type="ECO:0000256" key="1">
    <source>
        <dbReference type="ARBA" id="ARBA00022801"/>
    </source>
</evidence>
<reference evidence="4" key="1">
    <citation type="journal article" date="2019" name="Int. J. Syst. Evol. Microbiol.">
        <title>The Global Catalogue of Microorganisms (GCM) 10K type strain sequencing project: providing services to taxonomists for standard genome sequencing and annotation.</title>
        <authorList>
            <consortium name="The Broad Institute Genomics Platform"/>
            <consortium name="The Broad Institute Genome Sequencing Center for Infectious Disease"/>
            <person name="Wu L."/>
            <person name="Ma J."/>
        </authorList>
    </citation>
    <scope>NUCLEOTIDE SEQUENCE [LARGE SCALE GENOMIC DNA]</scope>
    <source>
        <strain evidence="4">JCM 14309</strain>
    </source>
</reference>
<evidence type="ECO:0000313" key="3">
    <source>
        <dbReference type="EMBL" id="GAA3075727.1"/>
    </source>
</evidence>